<evidence type="ECO:0000259" key="2">
    <source>
        <dbReference type="SMART" id="SM00867"/>
    </source>
</evidence>
<dbReference type="Pfam" id="PF04264">
    <property type="entry name" value="YceI"/>
    <property type="match status" value="1"/>
</dbReference>
<organism evidence="3 4">
    <name type="scientific">Pseudomonas pohangensis</name>
    <dbReference type="NCBI Taxonomy" id="364197"/>
    <lineage>
        <taxon>Bacteria</taxon>
        <taxon>Pseudomonadati</taxon>
        <taxon>Pseudomonadota</taxon>
        <taxon>Gammaproteobacteria</taxon>
        <taxon>Pseudomonadales</taxon>
        <taxon>Pseudomonadaceae</taxon>
        <taxon>Pseudomonas</taxon>
    </lineage>
</organism>
<feature type="domain" description="Lipid/polyisoprenoid-binding YceI-like" evidence="2">
    <location>
        <begin position="20"/>
        <end position="189"/>
    </location>
</feature>
<keyword evidence="1" id="KW-0732">Signal</keyword>
<dbReference type="InterPro" id="IPR027016">
    <property type="entry name" value="UCP029811"/>
</dbReference>
<dbReference type="PIRSF" id="PIRSF029811">
    <property type="entry name" value="UCP029811"/>
    <property type="match status" value="1"/>
</dbReference>
<dbReference type="SMART" id="SM00867">
    <property type="entry name" value="YceI"/>
    <property type="match status" value="1"/>
</dbReference>
<dbReference type="STRING" id="364197.SAMN05216296_0606"/>
<reference evidence="4" key="1">
    <citation type="submission" date="2016-10" db="EMBL/GenBank/DDBJ databases">
        <authorList>
            <person name="Varghese N."/>
            <person name="Submissions S."/>
        </authorList>
    </citation>
    <scope>NUCLEOTIDE SEQUENCE [LARGE SCALE GENOMIC DNA]</scope>
    <source>
        <strain evidence="4">DSM 17875</strain>
    </source>
</reference>
<dbReference type="RefSeq" id="WP_090193027.1">
    <property type="nucleotide sequence ID" value="NZ_LT629785.1"/>
</dbReference>
<dbReference type="OrthoDB" id="9793816at2"/>
<sequence length="191" mass="21148">MHRVFAFLLALLAVQPAWADWRVDAESSRVSFIASKDAQQTDVGRFFGLLGDVDPAGHVRLQIEIDSLRTGSLLQDQRLRKELFASRRFPYAEVHARLELQPISKLAPGAQMELSVPATLTLLGKEKVLNTELLITRLDDHRFQVVTLSPVVLDVTDFGLGPVVDSLRRSVGLQSVSQAVPVTAVLILTER</sequence>
<evidence type="ECO:0000313" key="3">
    <source>
        <dbReference type="EMBL" id="SDT92343.1"/>
    </source>
</evidence>
<dbReference type="EMBL" id="LT629785">
    <property type="protein sequence ID" value="SDT92343.1"/>
    <property type="molecule type" value="Genomic_DNA"/>
</dbReference>
<protein>
    <submittedName>
        <fullName evidence="3">Polyisoprenoid-binding protein YceI</fullName>
    </submittedName>
</protein>
<dbReference type="SUPFAM" id="SSF101874">
    <property type="entry name" value="YceI-like"/>
    <property type="match status" value="1"/>
</dbReference>
<feature type="signal peptide" evidence="1">
    <location>
        <begin position="1"/>
        <end position="19"/>
    </location>
</feature>
<keyword evidence="4" id="KW-1185">Reference proteome</keyword>
<proteinExistence type="predicted"/>
<evidence type="ECO:0000256" key="1">
    <source>
        <dbReference type="SAM" id="SignalP"/>
    </source>
</evidence>
<evidence type="ECO:0000313" key="4">
    <source>
        <dbReference type="Proteomes" id="UP000243232"/>
    </source>
</evidence>
<accession>A0A1H2EBD5</accession>
<dbReference type="AlphaFoldDB" id="A0A1H2EBD5"/>
<dbReference type="Gene3D" id="2.40.128.110">
    <property type="entry name" value="Lipid/polyisoprenoid-binding, YceI-like"/>
    <property type="match status" value="1"/>
</dbReference>
<dbReference type="PANTHER" id="PTHR34406">
    <property type="entry name" value="PROTEIN YCEI"/>
    <property type="match status" value="1"/>
</dbReference>
<name>A0A1H2EBD5_9PSED</name>
<dbReference type="Proteomes" id="UP000243232">
    <property type="component" value="Chromosome I"/>
</dbReference>
<dbReference type="PANTHER" id="PTHR34406:SF1">
    <property type="entry name" value="PROTEIN YCEI"/>
    <property type="match status" value="1"/>
</dbReference>
<feature type="chain" id="PRO_5009272936" evidence="1">
    <location>
        <begin position="20"/>
        <end position="191"/>
    </location>
</feature>
<gene>
    <name evidence="3" type="ORF">SAMN05216296_0606</name>
</gene>
<dbReference type="InterPro" id="IPR007372">
    <property type="entry name" value="Lipid/polyisoprenoid-bd_YceI"/>
</dbReference>
<dbReference type="InterPro" id="IPR036761">
    <property type="entry name" value="TTHA0802/YceI-like_sf"/>
</dbReference>